<reference evidence="1 2" key="1">
    <citation type="submission" date="2020-02" db="EMBL/GenBank/DDBJ databases">
        <title>Ideonella bacterium strain TBM-1.</title>
        <authorList>
            <person name="Chen W.-M."/>
        </authorList>
    </citation>
    <scope>NUCLEOTIDE SEQUENCE [LARGE SCALE GENOMIC DNA]</scope>
    <source>
        <strain evidence="1 2">TBM-1</strain>
    </source>
</reference>
<evidence type="ECO:0000313" key="1">
    <source>
        <dbReference type="EMBL" id="NDY93053.1"/>
    </source>
</evidence>
<protein>
    <submittedName>
        <fullName evidence="1">DUF3426 domain-containing protein</fullName>
    </submittedName>
</protein>
<accession>A0A7C9PIS3</accession>
<proteinExistence type="predicted"/>
<dbReference type="Proteomes" id="UP000484255">
    <property type="component" value="Unassembled WGS sequence"/>
</dbReference>
<dbReference type="EMBL" id="JAAGOH010000027">
    <property type="protein sequence ID" value="NDY93053.1"/>
    <property type="molecule type" value="Genomic_DNA"/>
</dbReference>
<dbReference type="AlphaFoldDB" id="A0A7C9PIS3"/>
<dbReference type="Pfam" id="PF11906">
    <property type="entry name" value="DUF3426"/>
    <property type="match status" value="1"/>
</dbReference>
<name>A0A7C9PIS3_9BURK</name>
<comment type="caution">
    <text evidence="1">The sequence shown here is derived from an EMBL/GenBank/DDBJ whole genome shotgun (WGS) entry which is preliminary data.</text>
</comment>
<organism evidence="1 2">
    <name type="scientific">Ideonella livida</name>
    <dbReference type="NCBI Taxonomy" id="2707176"/>
    <lineage>
        <taxon>Bacteria</taxon>
        <taxon>Pseudomonadati</taxon>
        <taxon>Pseudomonadota</taxon>
        <taxon>Betaproteobacteria</taxon>
        <taxon>Burkholderiales</taxon>
        <taxon>Sphaerotilaceae</taxon>
        <taxon>Ideonella</taxon>
    </lineage>
</organism>
<gene>
    <name evidence="1" type="ORF">G3A44_17815</name>
</gene>
<dbReference type="InterPro" id="IPR021834">
    <property type="entry name" value="DUF3426"/>
</dbReference>
<sequence>MQARFLQQAERAQRWQSWPVRAALCAAALLLGATAAGQLAYTQRDGLAAQLPALAPALHWGCRQLGCEVQAPRVLEALSLQASHIHQTQVSGVLRLSVELHNKARHAVRAPALELTLTDSQGAVLSRRILRPEELQAPASLAGGEAWLPEALIQVGGLAVSGFTVEALYL</sequence>
<keyword evidence="2" id="KW-1185">Reference proteome</keyword>
<evidence type="ECO:0000313" key="2">
    <source>
        <dbReference type="Proteomes" id="UP000484255"/>
    </source>
</evidence>